<reference evidence="4 7" key="4">
    <citation type="submission" date="2018-08" db="EMBL/GenBank/DDBJ databases">
        <title>A genome reference for cultivated species of the human gut microbiota.</title>
        <authorList>
            <person name="Zou Y."/>
            <person name="Xue W."/>
            <person name="Luo G."/>
        </authorList>
    </citation>
    <scope>NUCLEOTIDE SEQUENCE [LARGE SCALE GENOMIC DNA]</scope>
    <source>
        <strain evidence="4 7">TF05-12AC</strain>
    </source>
</reference>
<dbReference type="EMBL" id="CZBE01000001">
    <property type="protein sequence ID" value="CUP25322.1"/>
    <property type="molecule type" value="Genomic_DNA"/>
</dbReference>
<feature type="transmembrane region" description="Helical" evidence="1">
    <location>
        <begin position="21"/>
        <end position="51"/>
    </location>
</feature>
<dbReference type="AlphaFoldDB" id="A0A174LM40"/>
<reference evidence="2 5" key="1">
    <citation type="submission" date="2015-09" db="EMBL/GenBank/DDBJ databases">
        <authorList>
            <consortium name="Pathogen Informatics"/>
        </authorList>
    </citation>
    <scope>NUCLEOTIDE SEQUENCE [LARGE SCALE GENOMIC DNA]</scope>
    <source>
        <strain evidence="2 5">2789STDY5834939</strain>
    </source>
</reference>
<organism evidence="2 5">
    <name type="scientific">Anaerotruncus colihominis</name>
    <dbReference type="NCBI Taxonomy" id="169435"/>
    <lineage>
        <taxon>Bacteria</taxon>
        <taxon>Bacillati</taxon>
        <taxon>Bacillota</taxon>
        <taxon>Clostridia</taxon>
        <taxon>Eubacteriales</taxon>
        <taxon>Oscillospiraceae</taxon>
        <taxon>Anaerotruncus</taxon>
    </lineage>
</organism>
<gene>
    <name evidence="3" type="ORF">B5F11_20610</name>
    <name evidence="4" type="ORF">DXC40_15175</name>
    <name evidence="2" type="ORF">ERS852551_00238</name>
</gene>
<keyword evidence="1" id="KW-0472">Membrane</keyword>
<evidence type="ECO:0000256" key="1">
    <source>
        <dbReference type="SAM" id="Phobius"/>
    </source>
</evidence>
<keyword evidence="1" id="KW-1133">Transmembrane helix</keyword>
<evidence type="ECO:0000313" key="5">
    <source>
        <dbReference type="Proteomes" id="UP000095765"/>
    </source>
</evidence>
<name>A0A174LM40_9FIRM</name>
<proteinExistence type="predicted"/>
<reference evidence="3" key="3">
    <citation type="journal article" date="2018" name="BMC Genomics">
        <title>Whole genome sequencing and function prediction of 133 gut anaerobes isolated from chicken caecum in pure cultures.</title>
        <authorList>
            <person name="Medvecky M."/>
            <person name="Cejkova D."/>
            <person name="Polansky O."/>
            <person name="Karasova D."/>
            <person name="Kubasova T."/>
            <person name="Cizek A."/>
            <person name="Rychlik I."/>
        </authorList>
    </citation>
    <scope>NUCLEOTIDE SEQUENCE</scope>
    <source>
        <strain evidence="3">An175</strain>
    </source>
</reference>
<evidence type="ECO:0000313" key="4">
    <source>
        <dbReference type="EMBL" id="RGE65897.1"/>
    </source>
</evidence>
<reference evidence="6" key="2">
    <citation type="submission" date="2017-04" db="EMBL/GenBank/DDBJ databases">
        <title>Function of individual gut microbiota members based on whole genome sequencing of pure cultures obtained from chicken caecum.</title>
        <authorList>
            <person name="Medvecky M."/>
            <person name="Cejkova D."/>
            <person name="Polansky O."/>
            <person name="Karasova D."/>
            <person name="Kubasova T."/>
            <person name="Cizek A."/>
            <person name="Rychlik I."/>
        </authorList>
    </citation>
    <scope>NUCLEOTIDE SEQUENCE [LARGE SCALE GENOMIC DNA]</scope>
    <source>
        <strain evidence="6">An175</strain>
    </source>
</reference>
<evidence type="ECO:0000313" key="2">
    <source>
        <dbReference type="EMBL" id="CUP25322.1"/>
    </source>
</evidence>
<evidence type="ECO:0000313" key="3">
    <source>
        <dbReference type="EMBL" id="OUP63196.1"/>
    </source>
</evidence>
<evidence type="ECO:0000313" key="6">
    <source>
        <dbReference type="Proteomes" id="UP000196386"/>
    </source>
</evidence>
<accession>A0A174LM40</accession>
<protein>
    <submittedName>
        <fullName evidence="2">Uncharacterized protein</fullName>
    </submittedName>
</protein>
<sequence length="62" mass="6825">MCICLTASQAVLEQIAKQFGILAALFFLLGITFSVGCTSGAKLLYSVFLSIKNKKIRRERNV</sequence>
<dbReference type="Proteomes" id="UP000196386">
    <property type="component" value="Unassembled WGS sequence"/>
</dbReference>
<dbReference type="EMBL" id="NFKP01000070">
    <property type="protein sequence ID" value="OUP63196.1"/>
    <property type="molecule type" value="Genomic_DNA"/>
</dbReference>
<dbReference type="Proteomes" id="UP000095765">
    <property type="component" value="Unassembled WGS sequence"/>
</dbReference>
<evidence type="ECO:0000313" key="7">
    <source>
        <dbReference type="Proteomes" id="UP000260828"/>
    </source>
</evidence>
<dbReference type="Proteomes" id="UP000260828">
    <property type="component" value="Unassembled WGS sequence"/>
</dbReference>
<keyword evidence="1" id="KW-0812">Transmembrane</keyword>
<dbReference type="EMBL" id="QVME01000010">
    <property type="protein sequence ID" value="RGE65897.1"/>
    <property type="molecule type" value="Genomic_DNA"/>
</dbReference>